<evidence type="ECO:0000256" key="3">
    <source>
        <dbReference type="ARBA" id="ARBA00022576"/>
    </source>
</evidence>
<dbReference type="GO" id="GO:0030170">
    <property type="term" value="F:pyridoxal phosphate binding"/>
    <property type="evidence" value="ECO:0007669"/>
    <property type="project" value="InterPro"/>
</dbReference>
<dbReference type="PANTHER" id="PTHR43094">
    <property type="entry name" value="AMINOTRANSFERASE"/>
    <property type="match status" value="1"/>
</dbReference>
<evidence type="ECO:0000256" key="2">
    <source>
        <dbReference type="ARBA" id="ARBA00008954"/>
    </source>
</evidence>
<organism evidence="7 8">
    <name type="scientific">Thalassospira mesophila</name>
    <dbReference type="NCBI Taxonomy" id="1293891"/>
    <lineage>
        <taxon>Bacteria</taxon>
        <taxon>Pseudomonadati</taxon>
        <taxon>Pseudomonadota</taxon>
        <taxon>Alphaproteobacteria</taxon>
        <taxon>Rhodospirillales</taxon>
        <taxon>Thalassospiraceae</taxon>
        <taxon>Thalassospira</taxon>
    </lineage>
</organism>
<keyword evidence="8" id="KW-1185">Reference proteome</keyword>
<evidence type="ECO:0000256" key="1">
    <source>
        <dbReference type="ARBA" id="ARBA00001933"/>
    </source>
</evidence>
<dbReference type="InterPro" id="IPR015424">
    <property type="entry name" value="PyrdxlP-dep_Trfase"/>
</dbReference>
<reference evidence="7 8" key="1">
    <citation type="submission" date="2014-03" db="EMBL/GenBank/DDBJ databases">
        <title>The draft genome sequence of Thalassospira mesophila JCM 18969.</title>
        <authorList>
            <person name="Lai Q."/>
            <person name="Shao Z."/>
        </authorList>
    </citation>
    <scope>NUCLEOTIDE SEQUENCE [LARGE SCALE GENOMIC DNA]</scope>
    <source>
        <strain evidence="7 8">JCM 18969</strain>
    </source>
</reference>
<evidence type="ECO:0000313" key="8">
    <source>
        <dbReference type="Proteomes" id="UP000193391"/>
    </source>
</evidence>
<gene>
    <name evidence="7" type="ORF">TMES_13595</name>
</gene>
<dbReference type="GO" id="GO:0008483">
    <property type="term" value="F:transaminase activity"/>
    <property type="evidence" value="ECO:0007669"/>
    <property type="project" value="UniProtKB-KW"/>
</dbReference>
<dbReference type="InterPro" id="IPR049704">
    <property type="entry name" value="Aminotrans_3_PPA_site"/>
</dbReference>
<evidence type="ECO:0000313" key="7">
    <source>
        <dbReference type="EMBL" id="OSQ37993.1"/>
    </source>
</evidence>
<dbReference type="Proteomes" id="UP000193391">
    <property type="component" value="Unassembled WGS sequence"/>
</dbReference>
<dbReference type="NCBIfam" id="NF005682">
    <property type="entry name" value="PRK07480.1"/>
    <property type="match status" value="1"/>
</dbReference>
<dbReference type="OrthoDB" id="9801834at2"/>
<comment type="caution">
    <text evidence="7">The sequence shown here is derived from an EMBL/GenBank/DDBJ whole genome shotgun (WGS) entry which is preliminary data.</text>
</comment>
<dbReference type="NCBIfam" id="NF004767">
    <property type="entry name" value="PRK06105.1"/>
    <property type="match status" value="1"/>
</dbReference>
<evidence type="ECO:0000256" key="6">
    <source>
        <dbReference type="RuleBase" id="RU003560"/>
    </source>
</evidence>
<dbReference type="Gene3D" id="3.90.1150.10">
    <property type="entry name" value="Aspartate Aminotransferase, domain 1"/>
    <property type="match status" value="1"/>
</dbReference>
<keyword evidence="3 7" id="KW-0032">Aminotransferase</keyword>
<keyword evidence="5 6" id="KW-0663">Pyridoxal phosphate</keyword>
<accession>A0A1Y2L0Y6</accession>
<keyword evidence="4 7" id="KW-0808">Transferase</keyword>
<dbReference type="RefSeq" id="WP_085583408.1">
    <property type="nucleotide sequence ID" value="NZ_JFKA01000005.1"/>
</dbReference>
<name>A0A1Y2L0Y6_9PROT</name>
<sequence>MNQPEKTAYWQNLDQQHHIHPFTDSADLNKKGTRIITSASGVFIKDSEGNKYLDGMAGLWCVNIGYGRKELAEAAYKQMLELPYYNNFFQCAHEPVIELSKVLADITPAHMNHVFYANSGSEANDTVVRMVRQYWNLKGKPEKNYIVSRKNAYHGSTIAGATLGGMAGMHAQGGPMLPNVVHIDQPYWYGEGGDYTPEEFGLIAARKLEAKIEELGADKVGAFIGEPVQGAGGVIIPPSTYWPEIQRICQKYDILLIADEVICGFGRTGNWFGSDTFNIKPDLMAMAKGMSSGYLPISAVMVGDRVANVLINEGGEFTHGFTYSGHPASAAVALENIRIIRDEKMIERVRDDIGPYFRKQLATLEDHPLVGAVESVGLIAGMPLVADKKTRKGFDKPGAVGTICRDFCVENGVIMRACGDRMVLSPPLIISHDEVDELVKRARAAFDATAKKIGVM</sequence>
<protein>
    <submittedName>
        <fullName evidence="7">Aminotransferase</fullName>
    </submittedName>
</protein>
<dbReference type="Pfam" id="PF00202">
    <property type="entry name" value="Aminotran_3"/>
    <property type="match status" value="1"/>
</dbReference>
<dbReference type="PIRSF" id="PIRSF000521">
    <property type="entry name" value="Transaminase_4ab_Lys_Orn"/>
    <property type="match status" value="1"/>
</dbReference>
<dbReference type="Gene3D" id="3.40.640.10">
    <property type="entry name" value="Type I PLP-dependent aspartate aminotransferase-like (Major domain)"/>
    <property type="match status" value="1"/>
</dbReference>
<comment type="similarity">
    <text evidence="2 6">Belongs to the class-III pyridoxal-phosphate-dependent aminotransferase family.</text>
</comment>
<dbReference type="PANTHER" id="PTHR43094:SF1">
    <property type="entry name" value="AMINOTRANSFERASE CLASS-III"/>
    <property type="match status" value="1"/>
</dbReference>
<dbReference type="FunFam" id="3.40.640.10:FF:000014">
    <property type="entry name" value="Adenosylmethionine-8-amino-7-oxononanoate aminotransferase, probable"/>
    <property type="match status" value="1"/>
</dbReference>
<dbReference type="InterPro" id="IPR015422">
    <property type="entry name" value="PyrdxlP-dep_Trfase_small"/>
</dbReference>
<dbReference type="PROSITE" id="PS00600">
    <property type="entry name" value="AA_TRANSFER_CLASS_3"/>
    <property type="match status" value="1"/>
</dbReference>
<dbReference type="CDD" id="cd00610">
    <property type="entry name" value="OAT_like"/>
    <property type="match status" value="1"/>
</dbReference>
<dbReference type="STRING" id="1293891.TMES_13595"/>
<proteinExistence type="inferred from homology"/>
<dbReference type="EMBL" id="JFKA01000005">
    <property type="protein sequence ID" value="OSQ37993.1"/>
    <property type="molecule type" value="Genomic_DNA"/>
</dbReference>
<evidence type="ECO:0000256" key="5">
    <source>
        <dbReference type="ARBA" id="ARBA00022898"/>
    </source>
</evidence>
<evidence type="ECO:0000256" key="4">
    <source>
        <dbReference type="ARBA" id="ARBA00022679"/>
    </source>
</evidence>
<comment type="cofactor">
    <cofactor evidence="1">
        <name>pyridoxal 5'-phosphate</name>
        <dbReference type="ChEBI" id="CHEBI:597326"/>
    </cofactor>
</comment>
<dbReference type="InterPro" id="IPR005814">
    <property type="entry name" value="Aminotrans_3"/>
</dbReference>
<dbReference type="AlphaFoldDB" id="A0A1Y2L0Y6"/>
<dbReference type="InterPro" id="IPR015421">
    <property type="entry name" value="PyrdxlP-dep_Trfase_major"/>
</dbReference>
<dbReference type="SUPFAM" id="SSF53383">
    <property type="entry name" value="PLP-dependent transferases"/>
    <property type="match status" value="1"/>
</dbReference>